<dbReference type="Proteomes" id="UP000224740">
    <property type="component" value="Unassembled WGS sequence"/>
</dbReference>
<feature type="modified residue" description="4-aspartylphosphate" evidence="6">
    <location>
        <position position="64"/>
    </location>
</feature>
<dbReference type="InterPro" id="IPR036388">
    <property type="entry name" value="WH-like_DNA-bd_sf"/>
</dbReference>
<evidence type="ECO:0000259" key="8">
    <source>
        <dbReference type="PROSITE" id="PS50110"/>
    </source>
</evidence>
<dbReference type="GO" id="GO:0000976">
    <property type="term" value="F:transcription cis-regulatory region binding"/>
    <property type="evidence" value="ECO:0007669"/>
    <property type="project" value="TreeGrafter"/>
</dbReference>
<evidence type="ECO:0000256" key="5">
    <source>
        <dbReference type="ARBA" id="ARBA00023163"/>
    </source>
</evidence>
<organism evidence="10 13">
    <name type="scientific">Malaciobacter marinus</name>
    <dbReference type="NCBI Taxonomy" id="505249"/>
    <lineage>
        <taxon>Bacteria</taxon>
        <taxon>Pseudomonadati</taxon>
        <taxon>Campylobacterota</taxon>
        <taxon>Epsilonproteobacteria</taxon>
        <taxon>Campylobacterales</taxon>
        <taxon>Arcobacteraceae</taxon>
        <taxon>Malaciobacter</taxon>
    </lineage>
</organism>
<dbReference type="GO" id="GO:0005829">
    <property type="term" value="C:cytosol"/>
    <property type="evidence" value="ECO:0007669"/>
    <property type="project" value="TreeGrafter"/>
</dbReference>
<dbReference type="PANTHER" id="PTHR48111">
    <property type="entry name" value="REGULATOR OF RPOS"/>
    <property type="match status" value="1"/>
</dbReference>
<evidence type="ECO:0000256" key="1">
    <source>
        <dbReference type="ARBA" id="ARBA00022553"/>
    </source>
</evidence>
<evidence type="ECO:0000259" key="9">
    <source>
        <dbReference type="PROSITE" id="PS51755"/>
    </source>
</evidence>
<name>A0A347TMT5_9BACT</name>
<dbReference type="SMART" id="SM00448">
    <property type="entry name" value="REC"/>
    <property type="match status" value="1"/>
</dbReference>
<dbReference type="EMBL" id="NXAO01000081">
    <property type="protein sequence ID" value="PHO14135.1"/>
    <property type="molecule type" value="Genomic_DNA"/>
</dbReference>
<dbReference type="Gene3D" id="3.40.50.2300">
    <property type="match status" value="1"/>
</dbReference>
<dbReference type="GO" id="GO:0032993">
    <property type="term" value="C:protein-DNA complex"/>
    <property type="evidence" value="ECO:0007669"/>
    <property type="project" value="TreeGrafter"/>
</dbReference>
<dbReference type="InterPro" id="IPR001789">
    <property type="entry name" value="Sig_transdc_resp-reg_receiver"/>
</dbReference>
<keyword evidence="1 6" id="KW-0597">Phosphoprotein</keyword>
<keyword evidence="5" id="KW-0804">Transcription</keyword>
<feature type="DNA-binding region" description="OmpR/PhoB-type" evidence="7">
    <location>
        <begin position="136"/>
        <end position="230"/>
    </location>
</feature>
<dbReference type="AlphaFoldDB" id="A0A347TMT5"/>
<dbReference type="CDD" id="cd00383">
    <property type="entry name" value="trans_reg_C"/>
    <property type="match status" value="1"/>
</dbReference>
<gene>
    <name evidence="10" type="primary">ttrR</name>
    <name evidence="10" type="ORF">AMRN_2201</name>
    <name evidence="11" type="ORF">CPH92_13525</name>
</gene>
<dbReference type="PROSITE" id="PS50110">
    <property type="entry name" value="RESPONSE_REGULATORY"/>
    <property type="match status" value="1"/>
</dbReference>
<evidence type="ECO:0000313" key="13">
    <source>
        <dbReference type="Proteomes" id="UP000264693"/>
    </source>
</evidence>
<reference evidence="10 13" key="3">
    <citation type="submission" date="2018-08" db="EMBL/GenBank/DDBJ databases">
        <title>Complete genome of the Arcobacter marinus type strain JCM 15502.</title>
        <authorList>
            <person name="Miller W.G."/>
            <person name="Yee E."/>
            <person name="Huynh S."/>
            <person name="Parker C.T."/>
        </authorList>
    </citation>
    <scope>NUCLEOTIDE SEQUENCE [LARGE SCALE GENOMIC DNA]</scope>
    <source>
        <strain evidence="10 13">JCM 15502</strain>
    </source>
</reference>
<dbReference type="Gene3D" id="1.10.10.10">
    <property type="entry name" value="Winged helix-like DNA-binding domain superfamily/Winged helix DNA-binding domain"/>
    <property type="match status" value="1"/>
</dbReference>
<dbReference type="PANTHER" id="PTHR48111:SF1">
    <property type="entry name" value="TWO-COMPONENT RESPONSE REGULATOR ORR33"/>
    <property type="match status" value="1"/>
</dbReference>
<dbReference type="RefSeq" id="WP_099312635.1">
    <property type="nucleotide sequence ID" value="NZ_CP032101.1"/>
</dbReference>
<dbReference type="SMART" id="SM00862">
    <property type="entry name" value="Trans_reg_C"/>
    <property type="match status" value="1"/>
</dbReference>
<evidence type="ECO:0000313" key="11">
    <source>
        <dbReference type="EMBL" id="PHO14135.1"/>
    </source>
</evidence>
<sequence>MQKEEYLLNLLSNKKVLYAEDEEGIQKNVIQILELFFSEVISVNDGQEALDYYYYNKPDVVILDICMPKLDGIDVVTKIREDNKKVPVIILSAHTEQEYLWRAIEQKICKFLIKPFSKKTIIEGLLSAALEINNYKAKIKIDNGVYDPFLKTFEVSGKIKTLSKNETKMLEYLISKVNEVVTYEEIFDYLWSEGSIPTKDAIKAIIKELRKIIGKDSIKNIFGVGYKLEI</sequence>
<keyword evidence="3" id="KW-0805">Transcription regulation</keyword>
<dbReference type="Proteomes" id="UP000264693">
    <property type="component" value="Chromosome"/>
</dbReference>
<keyword evidence="4 7" id="KW-0238">DNA-binding</keyword>
<dbReference type="EMBL" id="CP032101">
    <property type="protein sequence ID" value="AXX87913.1"/>
    <property type="molecule type" value="Genomic_DNA"/>
</dbReference>
<evidence type="ECO:0000256" key="6">
    <source>
        <dbReference type="PROSITE-ProRule" id="PRU00169"/>
    </source>
</evidence>
<dbReference type="Pfam" id="PF00072">
    <property type="entry name" value="Response_reg"/>
    <property type="match status" value="1"/>
</dbReference>
<dbReference type="KEGG" id="amar:AMRN_2201"/>
<dbReference type="CDD" id="cd00156">
    <property type="entry name" value="REC"/>
    <property type="match status" value="1"/>
</dbReference>
<dbReference type="InterPro" id="IPR011006">
    <property type="entry name" value="CheY-like_superfamily"/>
</dbReference>
<dbReference type="GO" id="GO:0000156">
    <property type="term" value="F:phosphorelay response regulator activity"/>
    <property type="evidence" value="ECO:0007669"/>
    <property type="project" value="TreeGrafter"/>
</dbReference>
<accession>A0A347TMT5</accession>
<evidence type="ECO:0000313" key="10">
    <source>
        <dbReference type="EMBL" id="AXX87913.1"/>
    </source>
</evidence>
<proteinExistence type="predicted"/>
<dbReference type="InterPro" id="IPR039420">
    <property type="entry name" value="WalR-like"/>
</dbReference>
<dbReference type="InterPro" id="IPR001867">
    <property type="entry name" value="OmpR/PhoB-type_DNA-bd"/>
</dbReference>
<evidence type="ECO:0000256" key="2">
    <source>
        <dbReference type="ARBA" id="ARBA00023012"/>
    </source>
</evidence>
<evidence type="ECO:0000256" key="7">
    <source>
        <dbReference type="PROSITE-ProRule" id="PRU01091"/>
    </source>
</evidence>
<dbReference type="PROSITE" id="PS51755">
    <property type="entry name" value="OMPR_PHOB"/>
    <property type="match status" value="1"/>
</dbReference>
<protein>
    <submittedName>
        <fullName evidence="11">NAD(P)H-flavin oxidoreductase</fullName>
    </submittedName>
    <submittedName>
        <fullName evidence="10">Two-component system response regulator</fullName>
    </submittedName>
</protein>
<keyword evidence="2" id="KW-0902">Two-component regulatory system</keyword>
<feature type="domain" description="OmpR/PhoB-type" evidence="9">
    <location>
        <begin position="136"/>
        <end position="230"/>
    </location>
</feature>
<reference evidence="12" key="1">
    <citation type="submission" date="2017-09" db="EMBL/GenBank/DDBJ databases">
        <title>Arcobacter canalis sp. nov., a new species isolated from a water canal contaminated with urban sewage.</title>
        <authorList>
            <person name="Perez-Cataluna A."/>
            <person name="Salas-Masso N."/>
            <person name="Figueras M.J."/>
        </authorList>
    </citation>
    <scope>NUCLEOTIDE SEQUENCE [LARGE SCALE GENOMIC DNA]</scope>
    <source>
        <strain evidence="12">CECT 7727</strain>
    </source>
</reference>
<dbReference type="GO" id="GO:0006355">
    <property type="term" value="P:regulation of DNA-templated transcription"/>
    <property type="evidence" value="ECO:0007669"/>
    <property type="project" value="InterPro"/>
</dbReference>
<evidence type="ECO:0000256" key="4">
    <source>
        <dbReference type="ARBA" id="ARBA00023125"/>
    </source>
</evidence>
<keyword evidence="12" id="KW-1185">Reference proteome</keyword>
<feature type="domain" description="Response regulatory" evidence="8">
    <location>
        <begin position="15"/>
        <end position="129"/>
    </location>
</feature>
<evidence type="ECO:0000313" key="12">
    <source>
        <dbReference type="Proteomes" id="UP000224740"/>
    </source>
</evidence>
<reference evidence="11" key="2">
    <citation type="submission" date="2017-09" db="EMBL/GenBank/DDBJ databases">
        <authorList>
            <person name="Perez-Cataluna A."/>
            <person name="Figueras M.J."/>
            <person name="Salas-Masso N."/>
        </authorList>
    </citation>
    <scope>NUCLEOTIDE SEQUENCE</scope>
    <source>
        <strain evidence="11">CECT 7727</strain>
    </source>
</reference>
<dbReference type="Pfam" id="PF00486">
    <property type="entry name" value="Trans_reg_C"/>
    <property type="match status" value="1"/>
</dbReference>
<dbReference type="InterPro" id="IPR016032">
    <property type="entry name" value="Sig_transdc_resp-reg_C-effctor"/>
</dbReference>
<dbReference type="SUPFAM" id="SSF52172">
    <property type="entry name" value="CheY-like"/>
    <property type="match status" value="1"/>
</dbReference>
<evidence type="ECO:0000256" key="3">
    <source>
        <dbReference type="ARBA" id="ARBA00023015"/>
    </source>
</evidence>
<dbReference type="SUPFAM" id="SSF46894">
    <property type="entry name" value="C-terminal effector domain of the bipartite response regulators"/>
    <property type="match status" value="1"/>
</dbReference>